<gene>
    <name evidence="2" type="ORF">B0H66DRAFT_563729</name>
</gene>
<proteinExistence type="predicted"/>
<evidence type="ECO:0000256" key="1">
    <source>
        <dbReference type="SAM" id="SignalP"/>
    </source>
</evidence>
<protein>
    <submittedName>
        <fullName evidence="2">Uncharacterized protein</fullName>
    </submittedName>
</protein>
<evidence type="ECO:0000313" key="3">
    <source>
        <dbReference type="Proteomes" id="UP001283341"/>
    </source>
</evidence>
<organism evidence="2 3">
    <name type="scientific">Apodospora peruviana</name>
    <dbReference type="NCBI Taxonomy" id="516989"/>
    <lineage>
        <taxon>Eukaryota</taxon>
        <taxon>Fungi</taxon>
        <taxon>Dikarya</taxon>
        <taxon>Ascomycota</taxon>
        <taxon>Pezizomycotina</taxon>
        <taxon>Sordariomycetes</taxon>
        <taxon>Sordariomycetidae</taxon>
        <taxon>Sordariales</taxon>
        <taxon>Lasiosphaeriaceae</taxon>
        <taxon>Apodospora</taxon>
    </lineage>
</organism>
<reference evidence="2" key="1">
    <citation type="journal article" date="2023" name="Mol. Phylogenet. Evol.">
        <title>Genome-scale phylogeny and comparative genomics of the fungal order Sordariales.</title>
        <authorList>
            <person name="Hensen N."/>
            <person name="Bonometti L."/>
            <person name="Westerberg I."/>
            <person name="Brannstrom I.O."/>
            <person name="Guillou S."/>
            <person name="Cros-Aarteil S."/>
            <person name="Calhoun S."/>
            <person name="Haridas S."/>
            <person name="Kuo A."/>
            <person name="Mondo S."/>
            <person name="Pangilinan J."/>
            <person name="Riley R."/>
            <person name="LaButti K."/>
            <person name="Andreopoulos B."/>
            <person name="Lipzen A."/>
            <person name="Chen C."/>
            <person name="Yan M."/>
            <person name="Daum C."/>
            <person name="Ng V."/>
            <person name="Clum A."/>
            <person name="Steindorff A."/>
            <person name="Ohm R.A."/>
            <person name="Martin F."/>
            <person name="Silar P."/>
            <person name="Natvig D.O."/>
            <person name="Lalanne C."/>
            <person name="Gautier V."/>
            <person name="Ament-Velasquez S.L."/>
            <person name="Kruys A."/>
            <person name="Hutchinson M.I."/>
            <person name="Powell A.J."/>
            <person name="Barry K."/>
            <person name="Miller A.N."/>
            <person name="Grigoriev I.V."/>
            <person name="Debuchy R."/>
            <person name="Gladieux P."/>
            <person name="Hiltunen Thoren M."/>
            <person name="Johannesson H."/>
        </authorList>
    </citation>
    <scope>NUCLEOTIDE SEQUENCE</scope>
    <source>
        <strain evidence="2">CBS 118394</strain>
    </source>
</reference>
<feature type="chain" id="PRO_5041957364" evidence="1">
    <location>
        <begin position="24"/>
        <end position="71"/>
    </location>
</feature>
<reference evidence="2" key="2">
    <citation type="submission" date="2023-06" db="EMBL/GenBank/DDBJ databases">
        <authorList>
            <consortium name="Lawrence Berkeley National Laboratory"/>
            <person name="Haridas S."/>
            <person name="Hensen N."/>
            <person name="Bonometti L."/>
            <person name="Westerberg I."/>
            <person name="Brannstrom I.O."/>
            <person name="Guillou S."/>
            <person name="Cros-Aarteil S."/>
            <person name="Calhoun S."/>
            <person name="Kuo A."/>
            <person name="Mondo S."/>
            <person name="Pangilinan J."/>
            <person name="Riley R."/>
            <person name="Labutti K."/>
            <person name="Andreopoulos B."/>
            <person name="Lipzen A."/>
            <person name="Chen C."/>
            <person name="Yanf M."/>
            <person name="Daum C."/>
            <person name="Ng V."/>
            <person name="Clum A."/>
            <person name="Steindorff A."/>
            <person name="Ohm R."/>
            <person name="Martin F."/>
            <person name="Silar P."/>
            <person name="Natvig D."/>
            <person name="Lalanne C."/>
            <person name="Gautier V."/>
            <person name="Ament-Velasquez S.L."/>
            <person name="Kruys A."/>
            <person name="Hutchinson M.I."/>
            <person name="Powell A.J."/>
            <person name="Barry K."/>
            <person name="Miller A.N."/>
            <person name="Grigoriev I.V."/>
            <person name="Debuchy R."/>
            <person name="Gladieux P."/>
            <person name="Thoren M.H."/>
            <person name="Johannesson H."/>
        </authorList>
    </citation>
    <scope>NUCLEOTIDE SEQUENCE</scope>
    <source>
        <strain evidence="2">CBS 118394</strain>
    </source>
</reference>
<evidence type="ECO:0000313" key="2">
    <source>
        <dbReference type="EMBL" id="KAK3314826.1"/>
    </source>
</evidence>
<comment type="caution">
    <text evidence="2">The sequence shown here is derived from an EMBL/GenBank/DDBJ whole genome shotgun (WGS) entry which is preliminary data.</text>
</comment>
<keyword evidence="1" id="KW-0732">Signal</keyword>
<sequence length="71" mass="7888">MLLHLLLKLLLLILNVFLHLLELKPLRPKQQDGKQIALSKLEGKAQSLTRVLSSLCISLMPEILGFGLAMA</sequence>
<feature type="non-terminal residue" evidence="2">
    <location>
        <position position="1"/>
    </location>
</feature>
<keyword evidence="3" id="KW-1185">Reference proteome</keyword>
<accession>A0AAE0HZK4</accession>
<dbReference type="AlphaFoldDB" id="A0AAE0HZK4"/>
<feature type="signal peptide" evidence="1">
    <location>
        <begin position="1"/>
        <end position="23"/>
    </location>
</feature>
<dbReference type="EMBL" id="JAUEDM010000006">
    <property type="protein sequence ID" value="KAK3314826.1"/>
    <property type="molecule type" value="Genomic_DNA"/>
</dbReference>
<dbReference type="Proteomes" id="UP001283341">
    <property type="component" value="Unassembled WGS sequence"/>
</dbReference>
<name>A0AAE0HZK4_9PEZI</name>